<evidence type="ECO:0000313" key="11">
    <source>
        <dbReference type="WBParaSite" id="Minc3s00244g08414"/>
    </source>
</evidence>
<evidence type="ECO:0000313" key="10">
    <source>
        <dbReference type="Proteomes" id="UP000887563"/>
    </source>
</evidence>
<evidence type="ECO:0000256" key="7">
    <source>
        <dbReference type="RuleBase" id="RU000682"/>
    </source>
</evidence>
<feature type="DNA-binding region" description="Homeobox" evidence="6">
    <location>
        <begin position="323"/>
        <end position="382"/>
    </location>
</feature>
<name>A0A914L2U5_MELIC</name>
<evidence type="ECO:0000256" key="4">
    <source>
        <dbReference type="ARBA" id="ARBA00023155"/>
    </source>
</evidence>
<organism evidence="10 11">
    <name type="scientific">Meloidogyne incognita</name>
    <name type="common">Southern root-knot nematode worm</name>
    <name type="synonym">Oxyuris incognita</name>
    <dbReference type="NCBI Taxonomy" id="6306"/>
    <lineage>
        <taxon>Eukaryota</taxon>
        <taxon>Metazoa</taxon>
        <taxon>Ecdysozoa</taxon>
        <taxon>Nematoda</taxon>
        <taxon>Chromadorea</taxon>
        <taxon>Rhabditida</taxon>
        <taxon>Tylenchina</taxon>
        <taxon>Tylenchomorpha</taxon>
        <taxon>Tylenchoidea</taxon>
        <taxon>Meloidogynidae</taxon>
        <taxon>Meloidogyninae</taxon>
        <taxon>Meloidogyne</taxon>
        <taxon>Meloidogyne incognita group</taxon>
    </lineage>
</organism>
<accession>A0A914L2U5</accession>
<keyword evidence="4 6" id="KW-0371">Homeobox</keyword>
<dbReference type="PROSITE" id="PS00027">
    <property type="entry name" value="HOMEOBOX_1"/>
    <property type="match status" value="1"/>
</dbReference>
<dbReference type="InterPro" id="IPR001356">
    <property type="entry name" value="HD"/>
</dbReference>
<dbReference type="AlphaFoldDB" id="A0A914L2U5"/>
<evidence type="ECO:0000256" key="3">
    <source>
        <dbReference type="ARBA" id="ARBA00023125"/>
    </source>
</evidence>
<dbReference type="PROSITE" id="PS50071">
    <property type="entry name" value="HOMEOBOX_2"/>
    <property type="match status" value="1"/>
</dbReference>
<dbReference type="InterPro" id="IPR009057">
    <property type="entry name" value="Homeodomain-like_sf"/>
</dbReference>
<feature type="region of interest" description="Disordered" evidence="8">
    <location>
        <begin position="414"/>
        <end position="440"/>
    </location>
</feature>
<dbReference type="GO" id="GO:0005634">
    <property type="term" value="C:nucleus"/>
    <property type="evidence" value="ECO:0007669"/>
    <property type="project" value="UniProtKB-SubCell"/>
</dbReference>
<evidence type="ECO:0000256" key="8">
    <source>
        <dbReference type="SAM" id="MobiDB-lite"/>
    </source>
</evidence>
<feature type="region of interest" description="Disordered" evidence="8">
    <location>
        <begin position="165"/>
        <end position="241"/>
    </location>
</feature>
<dbReference type="PANTHER" id="PTHR45946">
    <property type="entry name" value="HOMEOBOX PROTEIN ROUGH-RELATED"/>
    <property type="match status" value="1"/>
</dbReference>
<dbReference type="InterPro" id="IPR020479">
    <property type="entry name" value="HD_metazoa"/>
</dbReference>
<dbReference type="Gene3D" id="1.10.10.60">
    <property type="entry name" value="Homeodomain-like"/>
    <property type="match status" value="1"/>
</dbReference>
<dbReference type="CDD" id="cd00086">
    <property type="entry name" value="homeodomain"/>
    <property type="match status" value="1"/>
</dbReference>
<dbReference type="InterPro" id="IPR017970">
    <property type="entry name" value="Homeobox_CS"/>
</dbReference>
<evidence type="ECO:0000256" key="2">
    <source>
        <dbReference type="ARBA" id="ARBA00022473"/>
    </source>
</evidence>
<keyword evidence="5 6" id="KW-0539">Nucleus</keyword>
<evidence type="ECO:0000259" key="9">
    <source>
        <dbReference type="PROSITE" id="PS50071"/>
    </source>
</evidence>
<evidence type="ECO:0000256" key="1">
    <source>
        <dbReference type="ARBA" id="ARBA00004123"/>
    </source>
</evidence>
<dbReference type="PRINTS" id="PR00024">
    <property type="entry name" value="HOMEOBOX"/>
</dbReference>
<dbReference type="WBParaSite" id="Minc3s00244g08414">
    <property type="protein sequence ID" value="Minc3s00244g08414"/>
    <property type="gene ID" value="Minc3s00244g08414"/>
</dbReference>
<protein>
    <submittedName>
        <fullName evidence="11">Homeobox domain-containing protein</fullName>
    </submittedName>
</protein>
<evidence type="ECO:0000256" key="6">
    <source>
        <dbReference type="PROSITE-ProRule" id="PRU00108"/>
    </source>
</evidence>
<feature type="compositionally biased region" description="Low complexity" evidence="8">
    <location>
        <begin position="166"/>
        <end position="187"/>
    </location>
</feature>
<dbReference type="GO" id="GO:0000978">
    <property type="term" value="F:RNA polymerase II cis-regulatory region sequence-specific DNA binding"/>
    <property type="evidence" value="ECO:0007669"/>
    <property type="project" value="TreeGrafter"/>
</dbReference>
<dbReference type="PANTHER" id="PTHR45946:SF4">
    <property type="entry name" value="HOMEOBOX PROTEIN ROUGH-RELATED"/>
    <property type="match status" value="1"/>
</dbReference>
<dbReference type="SMART" id="SM00389">
    <property type="entry name" value="HOX"/>
    <property type="match status" value="1"/>
</dbReference>
<feature type="compositionally biased region" description="Low complexity" evidence="8">
    <location>
        <begin position="416"/>
        <end position="433"/>
    </location>
</feature>
<comment type="subcellular location">
    <subcellularLocation>
        <location evidence="1 6 7">Nucleus</location>
    </subcellularLocation>
</comment>
<dbReference type="InterPro" id="IPR046327">
    <property type="entry name" value="HXA1/B1/D1"/>
</dbReference>
<evidence type="ECO:0000256" key="5">
    <source>
        <dbReference type="ARBA" id="ARBA00023242"/>
    </source>
</evidence>
<dbReference type="GO" id="GO:0000981">
    <property type="term" value="F:DNA-binding transcription factor activity, RNA polymerase II-specific"/>
    <property type="evidence" value="ECO:0007669"/>
    <property type="project" value="InterPro"/>
</dbReference>
<dbReference type="Proteomes" id="UP000887563">
    <property type="component" value="Unplaced"/>
</dbReference>
<keyword evidence="10" id="KW-1185">Reference proteome</keyword>
<reference evidence="11" key="1">
    <citation type="submission" date="2022-11" db="UniProtKB">
        <authorList>
            <consortium name="WormBaseParasite"/>
        </authorList>
    </citation>
    <scope>IDENTIFICATION</scope>
</reference>
<proteinExistence type="predicted"/>
<sequence>MSCSADPFHLPSNSTMIQTQSLDPTPSNYYQNIQHSQTFQQRIIGNGGGGIHNQQQPSTASSHQFIQHNYEAPNHLHGLSSMTVCPMDQQQNQLFSSDPSVHHQHHHWLSINNSSSVLPSSSTVIGGGNDGGFPSHLVDFYGNPNLNNHQIIPLKEEQQPTNEIQNNSTFSMSSNNNPPPSSSSNNSFIVNTPSTIPKQVKKRGPRGKRNQQLKHNNNITKSTTTTTNNYNENFQSKQPPPIEQYKWMQVKRNNNGNINGNNKPSTTTTIATSSSFIQGTVAALNGHSIINKEAINNNNLINNSLTNSTSLISSISPLGAQENVTNRTNFTYHQLTELEKEFHTNKYLNKSRRAEIAAMLQLHESQIKIWFQNRRMKMKKQQKETAFLRSTNWNNSTTNPPTILQQNLNNQKANIGSCPSSLAGSSSSSSDGPSPSPKKH</sequence>
<feature type="compositionally biased region" description="Polar residues" evidence="8">
    <location>
        <begin position="188"/>
        <end position="197"/>
    </location>
</feature>
<feature type="domain" description="Homeobox" evidence="9">
    <location>
        <begin position="321"/>
        <end position="381"/>
    </location>
</feature>
<feature type="compositionally biased region" description="Low complexity" evidence="8">
    <location>
        <begin position="216"/>
        <end position="233"/>
    </location>
</feature>
<dbReference type="SUPFAM" id="SSF46689">
    <property type="entry name" value="Homeodomain-like"/>
    <property type="match status" value="1"/>
</dbReference>
<feature type="compositionally biased region" description="Basic residues" evidence="8">
    <location>
        <begin position="199"/>
        <end position="212"/>
    </location>
</feature>
<keyword evidence="3 6" id="KW-0238">DNA-binding</keyword>
<keyword evidence="2" id="KW-0217">Developmental protein</keyword>
<dbReference type="Pfam" id="PF00046">
    <property type="entry name" value="Homeodomain"/>
    <property type="match status" value="1"/>
</dbReference>